<dbReference type="InterPro" id="IPR023631">
    <property type="entry name" value="Amidase_dom"/>
</dbReference>
<evidence type="ECO:0000313" key="5">
    <source>
        <dbReference type="Proteomes" id="UP001596066"/>
    </source>
</evidence>
<dbReference type="Gene3D" id="3.90.1300.10">
    <property type="entry name" value="Amidase signature (AS) domain"/>
    <property type="match status" value="1"/>
</dbReference>
<dbReference type="EMBL" id="JBHSOC010000039">
    <property type="protein sequence ID" value="MFC5643948.1"/>
    <property type="molecule type" value="Genomic_DNA"/>
</dbReference>
<dbReference type="PANTHER" id="PTHR11895">
    <property type="entry name" value="TRANSAMIDASE"/>
    <property type="match status" value="1"/>
</dbReference>
<gene>
    <name evidence="4" type="ORF">ACFPZF_21615</name>
</gene>
<organism evidence="4 5">
    <name type="scientific">Kitasatospora cinereorecta</name>
    <dbReference type="NCBI Taxonomy" id="285560"/>
    <lineage>
        <taxon>Bacteria</taxon>
        <taxon>Bacillati</taxon>
        <taxon>Actinomycetota</taxon>
        <taxon>Actinomycetes</taxon>
        <taxon>Kitasatosporales</taxon>
        <taxon>Streptomycetaceae</taxon>
        <taxon>Kitasatospora</taxon>
    </lineage>
</organism>
<name>A0ABW0VDK2_9ACTN</name>
<comment type="similarity">
    <text evidence="1">Belongs to the amidase family.</text>
</comment>
<reference evidence="5" key="1">
    <citation type="journal article" date="2019" name="Int. J. Syst. Evol. Microbiol.">
        <title>The Global Catalogue of Microorganisms (GCM) 10K type strain sequencing project: providing services to taxonomists for standard genome sequencing and annotation.</title>
        <authorList>
            <consortium name="The Broad Institute Genomics Platform"/>
            <consortium name="The Broad Institute Genome Sequencing Center for Infectious Disease"/>
            <person name="Wu L."/>
            <person name="Ma J."/>
        </authorList>
    </citation>
    <scope>NUCLEOTIDE SEQUENCE [LARGE SCALE GENOMIC DNA]</scope>
    <source>
        <strain evidence="5">CGMCC 4.1622</strain>
    </source>
</reference>
<keyword evidence="5" id="KW-1185">Reference proteome</keyword>
<accession>A0ABW0VDK2</accession>
<dbReference type="Proteomes" id="UP001596066">
    <property type="component" value="Unassembled WGS sequence"/>
</dbReference>
<evidence type="ECO:0000259" key="3">
    <source>
        <dbReference type="Pfam" id="PF01425"/>
    </source>
</evidence>
<protein>
    <submittedName>
        <fullName evidence="4">Amidase</fullName>
    </submittedName>
</protein>
<dbReference type="RefSeq" id="WP_346144739.1">
    <property type="nucleotide sequence ID" value="NZ_BAAAUA010000018.1"/>
</dbReference>
<sequence length="483" mass="50623">MTARETALLDATAQAELVRSGEVTAAELVGWAIERIERLNPLLNAIVTPLHEAAAAAAAALARPSGPFAGVAYLLKDLVAEAAGTPFTEGSRFLAGFVSDRDCELVRRQRRAGLVLVGKANTPEFGMVPTVEPLLHGPTRNPWATDRSTSGSSGASAAAVAAGLVPVAHGNDLAGSLRFPASACGVFGLKPTRARNPLGPEYGDVVGGWATEHALTRSVRDSAALLDATCGPAPGDPYPAPPPERPFAAEVGADPGRLRIAWTARTPGGGQGHPDCVAALHDAVALCEALGHDLVEAELPGLDERVGHAIGTVFHATTAWIVRYWIRRTGREPGPDDLEPLTRHYLEKGQQVGAADYLLAVEELQRFARTVADFLTGHDLWLTPTMSTPPAPLGAITAAPDDPLRALRHGAATVQYPLVVANITGGAAMSVPLWWNAEGLPIGVHFLGRPGGEAVLLRLAAQLEAARPWGNRLPPVHASTELE</sequence>
<evidence type="ECO:0000256" key="1">
    <source>
        <dbReference type="ARBA" id="ARBA00009199"/>
    </source>
</evidence>
<dbReference type="InterPro" id="IPR036928">
    <property type="entry name" value="AS_sf"/>
</dbReference>
<evidence type="ECO:0000256" key="2">
    <source>
        <dbReference type="SAM" id="MobiDB-lite"/>
    </source>
</evidence>
<dbReference type="PANTHER" id="PTHR11895:SF7">
    <property type="entry name" value="GLUTAMYL-TRNA(GLN) AMIDOTRANSFERASE SUBUNIT A, MITOCHONDRIAL"/>
    <property type="match status" value="1"/>
</dbReference>
<dbReference type="InterPro" id="IPR000120">
    <property type="entry name" value="Amidase"/>
</dbReference>
<evidence type="ECO:0000313" key="4">
    <source>
        <dbReference type="EMBL" id="MFC5643948.1"/>
    </source>
</evidence>
<comment type="caution">
    <text evidence="4">The sequence shown here is derived from an EMBL/GenBank/DDBJ whole genome shotgun (WGS) entry which is preliminary data.</text>
</comment>
<feature type="region of interest" description="Disordered" evidence="2">
    <location>
        <begin position="129"/>
        <end position="151"/>
    </location>
</feature>
<feature type="domain" description="Amidase" evidence="3">
    <location>
        <begin position="28"/>
        <end position="457"/>
    </location>
</feature>
<proteinExistence type="inferred from homology"/>
<dbReference type="Pfam" id="PF01425">
    <property type="entry name" value="Amidase"/>
    <property type="match status" value="1"/>
</dbReference>
<dbReference type="SUPFAM" id="SSF75304">
    <property type="entry name" value="Amidase signature (AS) enzymes"/>
    <property type="match status" value="1"/>
</dbReference>